<keyword evidence="7" id="KW-0521">NADP</keyword>
<accession>A0A9N8HRI9</accession>
<keyword evidence="5" id="KW-0285">Flavoprotein</keyword>
<evidence type="ECO:0000256" key="11">
    <source>
        <dbReference type="SAM" id="MobiDB-lite"/>
    </source>
</evidence>
<evidence type="ECO:0000256" key="8">
    <source>
        <dbReference type="ARBA" id="ARBA00023002"/>
    </source>
</evidence>
<proteinExistence type="inferred from homology"/>
<evidence type="ECO:0000256" key="9">
    <source>
        <dbReference type="ARBA" id="ARBA00047598"/>
    </source>
</evidence>
<dbReference type="InterPro" id="IPR036188">
    <property type="entry name" value="FAD/NAD-bd_sf"/>
</dbReference>
<comment type="catalytic activity">
    <reaction evidence="10">
        <text>L-ornithine + NADH + O2 = N(5)-hydroxy-L-ornithine + NAD(+) + H2O</text>
        <dbReference type="Rhea" id="RHEA:41512"/>
        <dbReference type="ChEBI" id="CHEBI:15377"/>
        <dbReference type="ChEBI" id="CHEBI:15379"/>
        <dbReference type="ChEBI" id="CHEBI:46911"/>
        <dbReference type="ChEBI" id="CHEBI:57540"/>
        <dbReference type="ChEBI" id="CHEBI:57945"/>
        <dbReference type="ChEBI" id="CHEBI:78275"/>
        <dbReference type="EC" id="1.14.13.196"/>
    </reaction>
</comment>
<reference evidence="13" key="1">
    <citation type="submission" date="2020-06" db="EMBL/GenBank/DDBJ databases">
        <authorList>
            <consortium name="Plant Systems Biology data submission"/>
        </authorList>
    </citation>
    <scope>NUCLEOTIDE SEQUENCE</scope>
    <source>
        <strain evidence="13">D6</strain>
    </source>
</reference>
<feature type="chain" id="PRO_5040173611" description="L-ornithine N(5)-monooxygenase [NAD(P)H]" evidence="12">
    <location>
        <begin position="20"/>
        <end position="481"/>
    </location>
</feature>
<keyword evidence="6" id="KW-0274">FAD</keyword>
<comment type="catalytic activity">
    <reaction evidence="9">
        <text>L-ornithine + NADPH + O2 = N(5)-hydroxy-L-ornithine + NADP(+) + H2O</text>
        <dbReference type="Rhea" id="RHEA:41508"/>
        <dbReference type="ChEBI" id="CHEBI:15377"/>
        <dbReference type="ChEBI" id="CHEBI:15379"/>
        <dbReference type="ChEBI" id="CHEBI:46911"/>
        <dbReference type="ChEBI" id="CHEBI:57783"/>
        <dbReference type="ChEBI" id="CHEBI:58349"/>
        <dbReference type="ChEBI" id="CHEBI:78275"/>
        <dbReference type="EC" id="1.14.13.196"/>
    </reaction>
</comment>
<evidence type="ECO:0000256" key="1">
    <source>
        <dbReference type="ARBA" id="ARBA00001974"/>
    </source>
</evidence>
<evidence type="ECO:0000313" key="14">
    <source>
        <dbReference type="Proteomes" id="UP001153069"/>
    </source>
</evidence>
<comment type="pathway">
    <text evidence="2">Siderophore biosynthesis.</text>
</comment>
<keyword evidence="8" id="KW-0560">Oxidoreductase</keyword>
<dbReference type="PRINTS" id="PR00368">
    <property type="entry name" value="FADPNR"/>
</dbReference>
<evidence type="ECO:0000256" key="10">
    <source>
        <dbReference type="ARBA" id="ARBA00049248"/>
    </source>
</evidence>
<sequence>MIPLVAWLLLLLSSPSSLLIEKKDKVDWLIVGGGLHGVHIAARLIAVGSSLAIVDEEARLLTKWKSRAAATGMKYMRSSASFHLDVDVASLRRFAATATADAAAVSTIPKKKRRQRHRSSSSSRQHFTSDYERPSLDLFNRHCDHVIQKYGIEDLHICGRVQRIDPTKDNQSVTVTIATSGHDSTTVSAKQVVLAMGFDDPKIPAWALVKEEEGGEYPQKPPIQHVLDLTTTTTSHSASGDIVIVGGGISAVHKALQLAEQQQSTTSSSTSVIHIVSPHPLQEQQFDTHQDWMMTAQTAAQSLQAGGSGFPDRFMKFRQLESFIDRRTVIRQARKAGTVPTALTRGGLKHAIDKGNIQWHVATIDRVTSTASLTDSNDDSRDVTSACIHLSTGETISTSWDNIVLATGFGSSPPSAPLIHQIAKDFNLPLAPCGYPMVDHTLRWHPRVIVSGGLAELELGPSARNLAGARMAAERIVASNQ</sequence>
<dbReference type="EMBL" id="CAICTM010001401">
    <property type="protein sequence ID" value="CAB9523316.1"/>
    <property type="molecule type" value="Genomic_DNA"/>
</dbReference>
<evidence type="ECO:0000256" key="7">
    <source>
        <dbReference type="ARBA" id="ARBA00022857"/>
    </source>
</evidence>
<organism evidence="13 14">
    <name type="scientific">Seminavis robusta</name>
    <dbReference type="NCBI Taxonomy" id="568900"/>
    <lineage>
        <taxon>Eukaryota</taxon>
        <taxon>Sar</taxon>
        <taxon>Stramenopiles</taxon>
        <taxon>Ochrophyta</taxon>
        <taxon>Bacillariophyta</taxon>
        <taxon>Bacillariophyceae</taxon>
        <taxon>Bacillariophycidae</taxon>
        <taxon>Naviculales</taxon>
        <taxon>Naviculaceae</taxon>
        <taxon>Seminavis</taxon>
    </lineage>
</organism>
<gene>
    <name evidence="13" type="ORF">SEMRO_1403_G269630.1</name>
</gene>
<dbReference type="PANTHER" id="PTHR38663">
    <property type="match status" value="1"/>
</dbReference>
<dbReference type="GO" id="GO:0016491">
    <property type="term" value="F:oxidoreductase activity"/>
    <property type="evidence" value="ECO:0007669"/>
    <property type="project" value="UniProtKB-KW"/>
</dbReference>
<evidence type="ECO:0000256" key="6">
    <source>
        <dbReference type="ARBA" id="ARBA00022827"/>
    </source>
</evidence>
<dbReference type="OrthoDB" id="48566at2759"/>
<evidence type="ECO:0000256" key="12">
    <source>
        <dbReference type="SAM" id="SignalP"/>
    </source>
</evidence>
<dbReference type="Pfam" id="PF13434">
    <property type="entry name" value="Lys_Orn_oxgnase"/>
    <property type="match status" value="1"/>
</dbReference>
<evidence type="ECO:0000256" key="2">
    <source>
        <dbReference type="ARBA" id="ARBA00004924"/>
    </source>
</evidence>
<feature type="signal peptide" evidence="12">
    <location>
        <begin position="1"/>
        <end position="19"/>
    </location>
</feature>
<comment type="caution">
    <text evidence="13">The sequence shown here is derived from an EMBL/GenBank/DDBJ whole genome shotgun (WGS) entry which is preliminary data.</text>
</comment>
<evidence type="ECO:0000256" key="3">
    <source>
        <dbReference type="ARBA" id="ARBA00007588"/>
    </source>
</evidence>
<dbReference type="SUPFAM" id="SSF51905">
    <property type="entry name" value="FAD/NAD(P)-binding domain"/>
    <property type="match status" value="2"/>
</dbReference>
<dbReference type="AlphaFoldDB" id="A0A9N8HRI9"/>
<evidence type="ECO:0000256" key="4">
    <source>
        <dbReference type="ARBA" id="ARBA00012881"/>
    </source>
</evidence>
<name>A0A9N8HRI9_9STRA</name>
<dbReference type="PANTHER" id="PTHR38663:SF1">
    <property type="entry name" value="L-ORNITHINE N(5)-MONOOXYGENASE"/>
    <property type="match status" value="1"/>
</dbReference>
<protein>
    <recommendedName>
        <fullName evidence="4">L-ornithine N(5)-monooxygenase [NAD(P)H]</fullName>
        <ecNumber evidence="4">1.14.13.196</ecNumber>
    </recommendedName>
</protein>
<dbReference type="EC" id="1.14.13.196" evidence="4"/>
<feature type="compositionally biased region" description="Basic residues" evidence="11">
    <location>
        <begin position="109"/>
        <end position="119"/>
    </location>
</feature>
<evidence type="ECO:0000313" key="13">
    <source>
        <dbReference type="EMBL" id="CAB9523316.1"/>
    </source>
</evidence>
<dbReference type="Gene3D" id="3.50.50.60">
    <property type="entry name" value="FAD/NAD(P)-binding domain"/>
    <property type="match status" value="2"/>
</dbReference>
<dbReference type="InterPro" id="IPR025700">
    <property type="entry name" value="Lys/Orn_oxygenase"/>
</dbReference>
<evidence type="ECO:0000256" key="5">
    <source>
        <dbReference type="ARBA" id="ARBA00022630"/>
    </source>
</evidence>
<comment type="similarity">
    <text evidence="3">Belongs to the lysine N(6)-hydroxylase/L-ornithine N(5)-oxygenase family.</text>
</comment>
<keyword evidence="14" id="KW-1185">Reference proteome</keyword>
<dbReference type="Proteomes" id="UP001153069">
    <property type="component" value="Unassembled WGS sequence"/>
</dbReference>
<feature type="region of interest" description="Disordered" evidence="11">
    <location>
        <begin position="106"/>
        <end position="129"/>
    </location>
</feature>
<comment type="cofactor">
    <cofactor evidence="1">
        <name>FAD</name>
        <dbReference type="ChEBI" id="CHEBI:57692"/>
    </cofactor>
</comment>
<keyword evidence="12" id="KW-0732">Signal</keyword>